<protein>
    <submittedName>
        <fullName evidence="1">Uncharacterized protein</fullName>
    </submittedName>
</protein>
<dbReference type="RefSeq" id="WP_341841169.1">
    <property type="nucleotide sequence ID" value="NZ_CP149792.1"/>
</dbReference>
<evidence type="ECO:0000313" key="2">
    <source>
        <dbReference type="Proteomes" id="UP001449657"/>
    </source>
</evidence>
<sequence length="81" mass="9225">MNPAYATASGMEVLVFRTNLRFKKDLRLVAPVLDEAPGLHKWTVDREDTDKVLRIETRNPDPTPIIRLVEACGYLCEELPD</sequence>
<name>A0ABZ2Z2F9_9BACT</name>
<gene>
    <name evidence="1" type="ORF">WJU22_26650</name>
</gene>
<accession>A0ABZ2Z2F9</accession>
<organism evidence="1 2">
    <name type="scientific">Chitinophaga caseinilytica</name>
    <dbReference type="NCBI Taxonomy" id="2267521"/>
    <lineage>
        <taxon>Bacteria</taxon>
        <taxon>Pseudomonadati</taxon>
        <taxon>Bacteroidota</taxon>
        <taxon>Chitinophagia</taxon>
        <taxon>Chitinophagales</taxon>
        <taxon>Chitinophagaceae</taxon>
        <taxon>Chitinophaga</taxon>
    </lineage>
</organism>
<keyword evidence="2" id="KW-1185">Reference proteome</keyword>
<dbReference type="Proteomes" id="UP001449657">
    <property type="component" value="Chromosome"/>
</dbReference>
<proteinExistence type="predicted"/>
<reference evidence="1 2" key="1">
    <citation type="submission" date="2024-03" db="EMBL/GenBank/DDBJ databases">
        <title>Chitinophaga caseinilytica sp. nov., a casein hydrolysing bacterium isolated from forest soil.</title>
        <authorList>
            <person name="Lee D.S."/>
            <person name="Han D.M."/>
            <person name="Baek J.H."/>
            <person name="Choi D.G."/>
            <person name="Jeon J.H."/>
            <person name="Jeon C.O."/>
        </authorList>
    </citation>
    <scope>NUCLEOTIDE SEQUENCE [LARGE SCALE GENOMIC DNA]</scope>
    <source>
        <strain evidence="1 2">KACC 19118</strain>
    </source>
</reference>
<dbReference type="EMBL" id="CP150096">
    <property type="protein sequence ID" value="WZN46471.1"/>
    <property type="molecule type" value="Genomic_DNA"/>
</dbReference>
<evidence type="ECO:0000313" key="1">
    <source>
        <dbReference type="EMBL" id="WZN46471.1"/>
    </source>
</evidence>